<sequence length="283" mass="32864">MTLCERNIAERLGSVIIDGRKRSGLSQKDLAQDICSQSMISSIEHGSYIPNVVLFMQLCNRLNIRFDDSFLKTALEITSNANFSTHVFELCKRHKYAEMIAYMDEEQVIDSLLTVKDFQTYYYYYGCALYQLKHDALGAKRYFTTAALYNDSIKNQNPKSEVEILIFNALGVVELQLGHTQKALNYFLIARKHLDLEQNKSENLNVVNYQFGIALYDLTDYEEALNVLLEGFDRVRKNESYFMLPEYALLIMNCYQKMGNRAEASRYKTRYEVFSDMDEENGK</sequence>
<protein>
    <submittedName>
        <fullName evidence="2">Helix-turn-helix domain-containing protein</fullName>
    </submittedName>
</protein>
<dbReference type="PROSITE" id="PS50943">
    <property type="entry name" value="HTH_CROC1"/>
    <property type="match status" value="1"/>
</dbReference>
<dbReference type="EMBL" id="FMAO01000001">
    <property type="protein sequence ID" value="SCB73343.1"/>
    <property type="molecule type" value="Genomic_DNA"/>
</dbReference>
<dbReference type="GO" id="GO:0003677">
    <property type="term" value="F:DNA binding"/>
    <property type="evidence" value="ECO:0007669"/>
    <property type="project" value="InterPro"/>
</dbReference>
<dbReference type="Pfam" id="PF01381">
    <property type="entry name" value="HTH_3"/>
    <property type="match status" value="1"/>
</dbReference>
<evidence type="ECO:0000259" key="1">
    <source>
        <dbReference type="PROSITE" id="PS50943"/>
    </source>
</evidence>
<dbReference type="AlphaFoldDB" id="A0A1C3YTE3"/>
<dbReference type="RefSeq" id="WP_092461166.1">
    <property type="nucleotide sequence ID" value="NZ_BJEE01000002.1"/>
</dbReference>
<dbReference type="SUPFAM" id="SSF48452">
    <property type="entry name" value="TPR-like"/>
    <property type="match status" value="1"/>
</dbReference>
<reference evidence="3" key="1">
    <citation type="submission" date="2016-08" db="EMBL/GenBank/DDBJ databases">
        <authorList>
            <person name="Varghese N."/>
            <person name="Submissions Spin"/>
        </authorList>
    </citation>
    <scope>NUCLEOTIDE SEQUENCE [LARGE SCALE GENOMIC DNA]</scope>
    <source>
        <strain evidence="3">R-53094</strain>
    </source>
</reference>
<dbReference type="InterPro" id="IPR010982">
    <property type="entry name" value="Lambda_DNA-bd_dom_sf"/>
</dbReference>
<organism evidence="2 3">
    <name type="scientific">Weissella bombi</name>
    <dbReference type="NCBI Taxonomy" id="1505725"/>
    <lineage>
        <taxon>Bacteria</taxon>
        <taxon>Bacillati</taxon>
        <taxon>Bacillota</taxon>
        <taxon>Bacilli</taxon>
        <taxon>Lactobacillales</taxon>
        <taxon>Lactobacillaceae</taxon>
        <taxon>Weissella</taxon>
    </lineage>
</organism>
<dbReference type="InterPro" id="IPR001387">
    <property type="entry name" value="Cro/C1-type_HTH"/>
</dbReference>
<evidence type="ECO:0000313" key="3">
    <source>
        <dbReference type="Proteomes" id="UP000199268"/>
    </source>
</evidence>
<dbReference type="STRING" id="1505725.GA0061074_101119"/>
<dbReference type="InterPro" id="IPR011990">
    <property type="entry name" value="TPR-like_helical_dom_sf"/>
</dbReference>
<evidence type="ECO:0000313" key="2">
    <source>
        <dbReference type="EMBL" id="SCB73343.1"/>
    </source>
</evidence>
<dbReference type="PANTHER" id="PTHR37038">
    <property type="entry name" value="TRANSCRIPTIONAL REGULATOR-RELATED"/>
    <property type="match status" value="1"/>
</dbReference>
<dbReference type="SUPFAM" id="SSF47413">
    <property type="entry name" value="lambda repressor-like DNA-binding domains"/>
    <property type="match status" value="1"/>
</dbReference>
<dbReference type="Proteomes" id="UP000199268">
    <property type="component" value="Unassembled WGS sequence"/>
</dbReference>
<dbReference type="OrthoDB" id="1150409at2"/>
<dbReference type="PANTHER" id="PTHR37038:SF14">
    <property type="entry name" value="TRANSCRIPTIONAL ACTIVATOR"/>
    <property type="match status" value="1"/>
</dbReference>
<proteinExistence type="predicted"/>
<feature type="domain" description="HTH cro/C1-type" evidence="1">
    <location>
        <begin position="16"/>
        <end position="69"/>
    </location>
</feature>
<dbReference type="Gene3D" id="1.25.40.10">
    <property type="entry name" value="Tetratricopeptide repeat domain"/>
    <property type="match status" value="1"/>
</dbReference>
<dbReference type="CDD" id="cd00093">
    <property type="entry name" value="HTH_XRE"/>
    <property type="match status" value="1"/>
</dbReference>
<name>A0A1C3YTE3_9LACO</name>
<dbReference type="InterPro" id="IPR053163">
    <property type="entry name" value="HTH-type_regulator_Rgg"/>
</dbReference>
<gene>
    <name evidence="2" type="ORF">GA0061074_101119</name>
</gene>
<dbReference type="SMART" id="SM00530">
    <property type="entry name" value="HTH_XRE"/>
    <property type="match status" value="1"/>
</dbReference>
<accession>A0A1C3YTE3</accession>
<keyword evidence="3" id="KW-1185">Reference proteome</keyword>